<accession>A0A401UFM7</accession>
<keyword evidence="3" id="KW-1003">Cell membrane</keyword>
<comment type="similarity">
    <text evidence="2">Belongs to the DoxX family.</text>
</comment>
<evidence type="ECO:0000313" key="8">
    <source>
        <dbReference type="EMBL" id="GCC53672.1"/>
    </source>
</evidence>
<feature type="transmembrane region" description="Helical" evidence="7">
    <location>
        <begin position="52"/>
        <end position="75"/>
    </location>
</feature>
<comment type="caution">
    <text evidence="8">The sequence shown here is derived from an EMBL/GenBank/DDBJ whole genome shotgun (WGS) entry which is preliminary data.</text>
</comment>
<keyword evidence="4 7" id="KW-0812">Transmembrane</keyword>
<feature type="transmembrane region" description="Helical" evidence="7">
    <location>
        <begin position="82"/>
        <end position="103"/>
    </location>
</feature>
<dbReference type="OrthoDB" id="8778559at2"/>
<proteinExistence type="inferred from homology"/>
<reference evidence="8 9" key="1">
    <citation type="submission" date="2018-11" db="EMBL/GenBank/DDBJ databases">
        <title>Chryseotalea sanarue gen. nov., sp., nov., a member of the family Cytophagaceae, isolated from a brackish lake in Hamamatsu Japan.</title>
        <authorList>
            <person name="Maejima Y."/>
            <person name="Iino T."/>
            <person name="Muraguchi Y."/>
            <person name="Fukuda K."/>
            <person name="Ohkuma M."/>
            <person name="Moriuchi R."/>
            <person name="Dohra H."/>
            <person name="Kimbara K."/>
            <person name="Shintani M."/>
        </authorList>
    </citation>
    <scope>NUCLEOTIDE SEQUENCE [LARGE SCALE GENOMIC DNA]</scope>
    <source>
        <strain evidence="8 9">Ys</strain>
    </source>
</reference>
<organism evidence="8 9">
    <name type="scientific">Chryseotalea sanaruensis</name>
    <dbReference type="NCBI Taxonomy" id="2482724"/>
    <lineage>
        <taxon>Bacteria</taxon>
        <taxon>Pseudomonadati</taxon>
        <taxon>Bacteroidota</taxon>
        <taxon>Cytophagia</taxon>
        <taxon>Cytophagales</taxon>
        <taxon>Chryseotaleaceae</taxon>
        <taxon>Chryseotalea</taxon>
    </lineage>
</organism>
<comment type="subcellular location">
    <subcellularLocation>
        <location evidence="1">Cell membrane</location>
        <topology evidence="1">Multi-pass membrane protein</topology>
    </subcellularLocation>
</comment>
<evidence type="ECO:0000256" key="6">
    <source>
        <dbReference type="ARBA" id="ARBA00023136"/>
    </source>
</evidence>
<dbReference type="GO" id="GO:0005886">
    <property type="term" value="C:plasma membrane"/>
    <property type="evidence" value="ECO:0007669"/>
    <property type="project" value="UniProtKB-SubCell"/>
</dbReference>
<dbReference type="Proteomes" id="UP000288227">
    <property type="component" value="Unassembled WGS sequence"/>
</dbReference>
<evidence type="ECO:0000256" key="1">
    <source>
        <dbReference type="ARBA" id="ARBA00004651"/>
    </source>
</evidence>
<sequence length="133" mass="14214">MRAFPFLSLHTTLILLRIAGALIFITHAVVRVANGTVERFGSFLESKGLPLGIATVWCLSAFEIVGGVLLALGYYKKWLSAGFILILLVGIILIHASIGWFVGEHGSGGSEYSFILIVALLVIAAGDEKGKTK</sequence>
<dbReference type="InterPro" id="IPR032808">
    <property type="entry name" value="DoxX"/>
</dbReference>
<dbReference type="Pfam" id="PF07681">
    <property type="entry name" value="DoxX"/>
    <property type="match status" value="1"/>
</dbReference>
<dbReference type="AlphaFoldDB" id="A0A401UFM7"/>
<dbReference type="PANTHER" id="PTHR33452">
    <property type="entry name" value="OXIDOREDUCTASE CATD-RELATED"/>
    <property type="match status" value="1"/>
</dbReference>
<dbReference type="RefSeq" id="WP_127124321.1">
    <property type="nucleotide sequence ID" value="NZ_BHXQ01000009.1"/>
</dbReference>
<keyword evidence="9" id="KW-1185">Reference proteome</keyword>
<name>A0A401UFM7_9BACT</name>
<dbReference type="InterPro" id="IPR051907">
    <property type="entry name" value="DoxX-like_oxidoreductase"/>
</dbReference>
<keyword evidence="5 7" id="KW-1133">Transmembrane helix</keyword>
<evidence type="ECO:0000256" key="7">
    <source>
        <dbReference type="SAM" id="Phobius"/>
    </source>
</evidence>
<evidence type="ECO:0000256" key="2">
    <source>
        <dbReference type="ARBA" id="ARBA00006679"/>
    </source>
</evidence>
<evidence type="ECO:0000256" key="3">
    <source>
        <dbReference type="ARBA" id="ARBA00022475"/>
    </source>
</evidence>
<evidence type="ECO:0000313" key="9">
    <source>
        <dbReference type="Proteomes" id="UP000288227"/>
    </source>
</evidence>
<protein>
    <submittedName>
        <fullName evidence="8">DoxX family protein</fullName>
    </submittedName>
</protein>
<feature type="transmembrane region" description="Helical" evidence="7">
    <location>
        <begin position="109"/>
        <end position="126"/>
    </location>
</feature>
<dbReference type="EMBL" id="BHXQ01000009">
    <property type="protein sequence ID" value="GCC53672.1"/>
    <property type="molecule type" value="Genomic_DNA"/>
</dbReference>
<evidence type="ECO:0000256" key="5">
    <source>
        <dbReference type="ARBA" id="ARBA00022989"/>
    </source>
</evidence>
<gene>
    <name evidence="8" type="ORF">SanaruYs_39170</name>
</gene>
<keyword evidence="6 7" id="KW-0472">Membrane</keyword>
<evidence type="ECO:0000256" key="4">
    <source>
        <dbReference type="ARBA" id="ARBA00022692"/>
    </source>
</evidence>
<dbReference type="PANTHER" id="PTHR33452:SF1">
    <property type="entry name" value="INNER MEMBRANE PROTEIN YPHA-RELATED"/>
    <property type="match status" value="1"/>
</dbReference>